<feature type="transmembrane region" description="Helical" evidence="1">
    <location>
        <begin position="141"/>
        <end position="165"/>
    </location>
</feature>
<feature type="transmembrane region" description="Helical" evidence="1">
    <location>
        <begin position="195"/>
        <end position="214"/>
    </location>
</feature>
<dbReference type="InterPro" id="IPR010387">
    <property type="entry name" value="QueT"/>
</dbReference>
<dbReference type="AlphaFoldDB" id="A0A7C4I3G2"/>
<evidence type="ECO:0000313" key="2">
    <source>
        <dbReference type="EMBL" id="HGN90347.1"/>
    </source>
</evidence>
<feature type="transmembrane region" description="Helical" evidence="1">
    <location>
        <begin position="67"/>
        <end position="87"/>
    </location>
</feature>
<organism evidence="2">
    <name type="scientific">Caldiarchaeum subterraneum</name>
    <dbReference type="NCBI Taxonomy" id="311458"/>
    <lineage>
        <taxon>Archaea</taxon>
        <taxon>Nitrososphaerota</taxon>
        <taxon>Candidatus Caldarchaeales</taxon>
        <taxon>Candidatus Caldarchaeaceae</taxon>
        <taxon>Candidatus Caldarchaeum</taxon>
    </lineage>
</organism>
<feature type="transmembrane region" description="Helical" evidence="1">
    <location>
        <begin position="6"/>
        <end position="27"/>
    </location>
</feature>
<dbReference type="Pfam" id="PF06177">
    <property type="entry name" value="QueT"/>
    <property type="match status" value="1"/>
</dbReference>
<feature type="transmembrane region" description="Helical" evidence="1">
    <location>
        <begin position="108"/>
        <end position="129"/>
    </location>
</feature>
<keyword evidence="1" id="KW-1133">Transmembrane helix</keyword>
<reference evidence="2" key="1">
    <citation type="journal article" date="2020" name="mSystems">
        <title>Genome- and Community-Level Interaction Insights into Carbon Utilization and Element Cycling Functions of Hydrothermarchaeota in Hydrothermal Sediment.</title>
        <authorList>
            <person name="Zhou Z."/>
            <person name="Liu Y."/>
            <person name="Xu W."/>
            <person name="Pan J."/>
            <person name="Luo Z.H."/>
            <person name="Li M."/>
        </authorList>
    </citation>
    <scope>NUCLEOTIDE SEQUENCE [LARGE SCALE GENOMIC DNA]</scope>
    <source>
        <strain evidence="2">SpSt-613</strain>
    </source>
</reference>
<protein>
    <submittedName>
        <fullName evidence="2">QueT transporter family protein</fullName>
    </submittedName>
</protein>
<dbReference type="Gene3D" id="3.90.180.10">
    <property type="entry name" value="Medium-chain alcohol dehydrogenases, catalytic domain"/>
    <property type="match status" value="1"/>
</dbReference>
<dbReference type="EMBL" id="DTAD01000042">
    <property type="protein sequence ID" value="HGN90347.1"/>
    <property type="molecule type" value="Genomic_DNA"/>
</dbReference>
<dbReference type="Gene3D" id="3.40.50.720">
    <property type="entry name" value="NAD(P)-binding Rossmann-like Domain"/>
    <property type="match status" value="1"/>
</dbReference>
<name>A0A7C4I3G2_CALS0</name>
<dbReference type="Gene3D" id="1.10.1760.20">
    <property type="match status" value="1"/>
</dbReference>
<evidence type="ECO:0000256" key="1">
    <source>
        <dbReference type="SAM" id="Phobius"/>
    </source>
</evidence>
<keyword evidence="1" id="KW-0812">Transmembrane</keyword>
<proteinExistence type="predicted"/>
<sequence length="286" mass="31025">MTTAFIVSAGLYAALLFVFAALPIWLIPGVTAIRPGNAIPPFTSLLFGPAAAWGSAVGNLIGFDILGGALTIGSIGGFIGNFFLGLVPYKMWHRLFKEEPHCRTASSLLKYEFVVLTHSGVVVLIIPYWTELVGFVPFTPLAFIIFFNELVSAVITAPILMALVYPRAKKAGWLWTDVMKGYQYTSSEVKSYHKLGGALVFFSGVIGLWITILVGETSLNLSPMVVNEVSVVGSRCGPFKPAIKALATGIVQVEKLVDRVFSLEEYEEAFALASEKDNLKVLLKTI</sequence>
<accession>A0A7C4I3G2</accession>
<gene>
    <name evidence="2" type="ORF">ENT82_04380</name>
</gene>
<keyword evidence="1" id="KW-0472">Membrane</keyword>
<comment type="caution">
    <text evidence="2">The sequence shown here is derived from an EMBL/GenBank/DDBJ whole genome shotgun (WGS) entry which is preliminary data.</text>
</comment>